<evidence type="ECO:0000256" key="5">
    <source>
        <dbReference type="ARBA" id="ARBA00005412"/>
    </source>
</evidence>
<comment type="cofactor">
    <cofactor evidence="17">
        <name>Co(2+)</name>
        <dbReference type="ChEBI" id="CHEBI:48828"/>
    </cofactor>
    <cofactor evidence="17">
        <name>Zn(2+)</name>
        <dbReference type="ChEBI" id="CHEBI:29105"/>
    </cofactor>
    <text evidence="17">Binds 1 divalent metal cation per subunit. Can use either Co(2+) or Zn(2+).</text>
</comment>
<evidence type="ECO:0000256" key="9">
    <source>
        <dbReference type="ARBA" id="ARBA00022605"/>
    </source>
</evidence>
<dbReference type="InterPro" id="IPR030963">
    <property type="entry name" value="DHQ_synth_fam"/>
</dbReference>
<comment type="function">
    <text evidence="17">Catalyzes the conversion of 3-deoxy-D-arabino-heptulosonate 7-phosphate (DAHP) to dehydroquinate (DHQ).</text>
</comment>
<evidence type="ECO:0000256" key="1">
    <source>
        <dbReference type="ARBA" id="ARBA00001393"/>
    </source>
</evidence>
<reference evidence="21" key="1">
    <citation type="journal article" date="2019" name="Int. J. Syst. Evol. Microbiol.">
        <title>The Global Catalogue of Microorganisms (GCM) 10K type strain sequencing project: providing services to taxonomists for standard genome sequencing and annotation.</title>
        <authorList>
            <consortium name="The Broad Institute Genomics Platform"/>
            <consortium name="The Broad Institute Genome Sequencing Center for Infectious Disease"/>
            <person name="Wu L."/>
            <person name="Ma J."/>
        </authorList>
    </citation>
    <scope>NUCLEOTIDE SEQUENCE [LARGE SCALE GENOMIC DNA]</scope>
    <source>
        <strain evidence="21">IBRC-M 10908</strain>
    </source>
</reference>
<dbReference type="Gene3D" id="3.40.50.1970">
    <property type="match status" value="1"/>
</dbReference>
<dbReference type="SUPFAM" id="SSF56796">
    <property type="entry name" value="Dehydroquinate synthase-like"/>
    <property type="match status" value="1"/>
</dbReference>
<feature type="binding site" evidence="17">
    <location>
        <begin position="73"/>
        <end position="78"/>
    </location>
    <ligand>
        <name>NAD(+)</name>
        <dbReference type="ChEBI" id="CHEBI:57540"/>
    </ligand>
</feature>
<name>A0ABV8TZG2_9ACTN</name>
<accession>A0ABV8TZG2</accession>
<keyword evidence="16 17" id="KW-0170">Cobalt</keyword>
<feature type="binding site" evidence="17">
    <location>
        <begin position="131"/>
        <end position="132"/>
    </location>
    <ligand>
        <name>NAD(+)</name>
        <dbReference type="ChEBI" id="CHEBI:57540"/>
    </ligand>
</feature>
<dbReference type="Proteomes" id="UP001595823">
    <property type="component" value="Unassembled WGS sequence"/>
</dbReference>
<feature type="binding site" evidence="17">
    <location>
        <position position="265"/>
    </location>
    <ligand>
        <name>Zn(2+)</name>
        <dbReference type="ChEBI" id="CHEBI:29105"/>
    </ligand>
</feature>
<feature type="domain" description="3-dehydroquinate synthase N-terminal" evidence="18">
    <location>
        <begin position="69"/>
        <end position="180"/>
    </location>
</feature>
<dbReference type="Gene3D" id="1.20.1090.10">
    <property type="entry name" value="Dehydroquinate synthase-like - alpha domain"/>
    <property type="match status" value="1"/>
</dbReference>
<keyword evidence="9 17" id="KW-0028">Amino-acid biosynthesis</keyword>
<dbReference type="HAMAP" id="MF_00110">
    <property type="entry name" value="DHQ_synthase"/>
    <property type="match status" value="1"/>
</dbReference>
<evidence type="ECO:0000256" key="8">
    <source>
        <dbReference type="ARBA" id="ARBA00022490"/>
    </source>
</evidence>
<evidence type="ECO:0000313" key="21">
    <source>
        <dbReference type="Proteomes" id="UP001595823"/>
    </source>
</evidence>
<dbReference type="InterPro" id="IPR056179">
    <property type="entry name" value="DHQS_C"/>
</dbReference>
<comment type="pathway">
    <text evidence="4 17">Metabolic intermediate biosynthesis; chorismate biosynthesis; chorismate from D-erythrose 4-phosphate and phosphoenolpyruvate: step 2/7.</text>
</comment>
<feature type="binding site" evidence="17">
    <location>
        <position position="144"/>
    </location>
    <ligand>
        <name>NAD(+)</name>
        <dbReference type="ChEBI" id="CHEBI:57540"/>
    </ligand>
</feature>
<dbReference type="CDD" id="cd08195">
    <property type="entry name" value="DHQS"/>
    <property type="match status" value="1"/>
</dbReference>
<evidence type="ECO:0000256" key="16">
    <source>
        <dbReference type="ARBA" id="ARBA00023285"/>
    </source>
</evidence>
<dbReference type="InterPro" id="IPR030960">
    <property type="entry name" value="DHQS/DOIS_N"/>
</dbReference>
<keyword evidence="8 17" id="KW-0963">Cytoplasm</keyword>
<dbReference type="PANTHER" id="PTHR43622">
    <property type="entry name" value="3-DEHYDROQUINATE SYNTHASE"/>
    <property type="match status" value="1"/>
</dbReference>
<dbReference type="EC" id="4.2.3.4" evidence="6 17"/>
<evidence type="ECO:0000256" key="15">
    <source>
        <dbReference type="ARBA" id="ARBA00023239"/>
    </source>
</evidence>
<evidence type="ECO:0000256" key="12">
    <source>
        <dbReference type="ARBA" id="ARBA00022833"/>
    </source>
</evidence>
<evidence type="ECO:0000256" key="14">
    <source>
        <dbReference type="ARBA" id="ARBA00023141"/>
    </source>
</evidence>
<keyword evidence="11 17" id="KW-0547">Nucleotide-binding</keyword>
<gene>
    <name evidence="17 20" type="primary">aroB</name>
    <name evidence="20" type="ORF">ACFPET_13380</name>
</gene>
<keyword evidence="12 17" id="KW-0862">Zinc</keyword>
<feature type="binding site" evidence="17">
    <location>
        <position position="153"/>
    </location>
    <ligand>
        <name>NAD(+)</name>
        <dbReference type="ChEBI" id="CHEBI:57540"/>
    </ligand>
</feature>
<dbReference type="InterPro" id="IPR050071">
    <property type="entry name" value="Dehydroquinate_synthase"/>
</dbReference>
<dbReference type="InterPro" id="IPR016037">
    <property type="entry name" value="DHQ_synth_AroB"/>
</dbReference>
<evidence type="ECO:0000256" key="17">
    <source>
        <dbReference type="HAMAP-Rule" id="MF_00110"/>
    </source>
</evidence>
<dbReference type="EMBL" id="JBHSDK010000016">
    <property type="protein sequence ID" value="MFC4336194.1"/>
    <property type="molecule type" value="Genomic_DNA"/>
</dbReference>
<keyword evidence="10 17" id="KW-0479">Metal-binding</keyword>
<proteinExistence type="inferred from homology"/>
<feature type="binding site" evidence="17">
    <location>
        <begin position="107"/>
        <end position="111"/>
    </location>
    <ligand>
        <name>NAD(+)</name>
        <dbReference type="ChEBI" id="CHEBI:57540"/>
    </ligand>
</feature>
<evidence type="ECO:0000256" key="13">
    <source>
        <dbReference type="ARBA" id="ARBA00023027"/>
    </source>
</evidence>
<feature type="binding site" evidence="17">
    <location>
        <position position="186"/>
    </location>
    <ligand>
        <name>Zn(2+)</name>
        <dbReference type="ChEBI" id="CHEBI:29105"/>
    </ligand>
</feature>
<comment type="cofactor">
    <cofactor evidence="2 17">
        <name>NAD(+)</name>
        <dbReference type="ChEBI" id="CHEBI:57540"/>
    </cofactor>
</comment>
<evidence type="ECO:0000256" key="2">
    <source>
        <dbReference type="ARBA" id="ARBA00001911"/>
    </source>
</evidence>
<dbReference type="RefSeq" id="WP_380621891.1">
    <property type="nucleotide sequence ID" value="NZ_JBHSDK010000016.1"/>
</dbReference>
<dbReference type="Pfam" id="PF01761">
    <property type="entry name" value="DHQ_synthase"/>
    <property type="match status" value="1"/>
</dbReference>
<feature type="binding site" evidence="17">
    <location>
        <position position="249"/>
    </location>
    <ligand>
        <name>Zn(2+)</name>
        <dbReference type="ChEBI" id="CHEBI:29105"/>
    </ligand>
</feature>
<keyword evidence="14 17" id="KW-0057">Aromatic amino acid biosynthesis</keyword>
<dbReference type="PANTHER" id="PTHR43622:SF7">
    <property type="entry name" value="3-DEHYDROQUINATE SYNTHASE, CHLOROPLASTIC"/>
    <property type="match status" value="1"/>
</dbReference>
<protein>
    <recommendedName>
        <fullName evidence="7 17">3-dehydroquinate synthase</fullName>
        <shortName evidence="17">DHQS</shortName>
        <ecNumber evidence="6 17">4.2.3.4</ecNumber>
    </recommendedName>
</protein>
<sequence length="364" mass="38774">MARLTRWRSVPVNDRERPYEAHIGAGTAGLLEEYAADADRVAVIHTASTEPHAREIAAPLIDAKHVVTLEIPDAEQGKDLSVLAQCWEALGEETFTRTDLVVGVGGGAVTDLAGFAAATWLRGIDVVHVPTSLLGAVDASVGGKTGINTAAGKNLVGAFHTPRAVLCDTRYLRTLPEREAAGGLAEIVKAGFIADPGILELIENDPRAALDPSGDLVPELMARAIAVKAEVVGEDLKETGKRAFLNFGHTLAHAIEKHEDYRMRHGEAVAIGMVYAAELGRLTGRADLVARVEAILESVGLPTRYSGADWDSLHGTMLVDKKNRGATQRFVLLDALAEPAVVSDVPVEAQREAFARVREGEAPE</sequence>
<comment type="catalytic activity">
    <reaction evidence="1 17">
        <text>7-phospho-2-dehydro-3-deoxy-D-arabino-heptonate = 3-dehydroquinate + phosphate</text>
        <dbReference type="Rhea" id="RHEA:21968"/>
        <dbReference type="ChEBI" id="CHEBI:32364"/>
        <dbReference type="ChEBI" id="CHEBI:43474"/>
        <dbReference type="ChEBI" id="CHEBI:58394"/>
        <dbReference type="EC" id="4.2.3.4"/>
    </reaction>
</comment>
<keyword evidence="13 17" id="KW-0520">NAD</keyword>
<evidence type="ECO:0000256" key="4">
    <source>
        <dbReference type="ARBA" id="ARBA00004661"/>
    </source>
</evidence>
<evidence type="ECO:0000256" key="7">
    <source>
        <dbReference type="ARBA" id="ARBA00017684"/>
    </source>
</evidence>
<feature type="domain" description="3-dehydroquinate synthase C-terminal" evidence="19">
    <location>
        <begin position="183"/>
        <end position="323"/>
    </location>
</feature>
<keyword evidence="21" id="KW-1185">Reference proteome</keyword>
<evidence type="ECO:0000256" key="10">
    <source>
        <dbReference type="ARBA" id="ARBA00022723"/>
    </source>
</evidence>
<comment type="subcellular location">
    <subcellularLocation>
        <location evidence="3 17">Cytoplasm</location>
    </subcellularLocation>
</comment>
<dbReference type="GO" id="GO:0003856">
    <property type="term" value="F:3-dehydroquinate synthase activity"/>
    <property type="evidence" value="ECO:0007669"/>
    <property type="project" value="UniProtKB-EC"/>
</dbReference>
<evidence type="ECO:0000256" key="6">
    <source>
        <dbReference type="ARBA" id="ARBA00013031"/>
    </source>
</evidence>
<evidence type="ECO:0000256" key="11">
    <source>
        <dbReference type="ARBA" id="ARBA00022741"/>
    </source>
</evidence>
<evidence type="ECO:0000256" key="3">
    <source>
        <dbReference type="ARBA" id="ARBA00004496"/>
    </source>
</evidence>
<dbReference type="PIRSF" id="PIRSF001455">
    <property type="entry name" value="DHQ_synth"/>
    <property type="match status" value="1"/>
</dbReference>
<keyword evidence="15 17" id="KW-0456">Lyase</keyword>
<comment type="caution">
    <text evidence="17">Lacks conserved residue(s) required for the propagation of feature annotation.</text>
</comment>
<dbReference type="NCBIfam" id="TIGR01357">
    <property type="entry name" value="aroB"/>
    <property type="match status" value="1"/>
</dbReference>
<dbReference type="Pfam" id="PF24621">
    <property type="entry name" value="DHQS_C"/>
    <property type="match status" value="1"/>
</dbReference>
<organism evidence="20 21">
    <name type="scientific">Salininema proteolyticum</name>
    <dbReference type="NCBI Taxonomy" id="1607685"/>
    <lineage>
        <taxon>Bacteria</taxon>
        <taxon>Bacillati</taxon>
        <taxon>Actinomycetota</taxon>
        <taxon>Actinomycetes</taxon>
        <taxon>Glycomycetales</taxon>
        <taxon>Glycomycetaceae</taxon>
        <taxon>Salininema</taxon>
    </lineage>
</organism>
<comment type="similarity">
    <text evidence="5 17">Belongs to the sugar phosphate cyclases superfamily. Dehydroquinate synthase family.</text>
</comment>
<comment type="caution">
    <text evidence="20">The sequence shown here is derived from an EMBL/GenBank/DDBJ whole genome shotgun (WGS) entry which is preliminary data.</text>
</comment>
<evidence type="ECO:0000259" key="18">
    <source>
        <dbReference type="Pfam" id="PF01761"/>
    </source>
</evidence>
<evidence type="ECO:0000313" key="20">
    <source>
        <dbReference type="EMBL" id="MFC4336194.1"/>
    </source>
</evidence>
<evidence type="ECO:0000259" key="19">
    <source>
        <dbReference type="Pfam" id="PF24621"/>
    </source>
</evidence>